<dbReference type="Proteomes" id="UP000236745">
    <property type="component" value="Unassembled WGS sequence"/>
</dbReference>
<dbReference type="EMBL" id="FNVQ01000001">
    <property type="protein sequence ID" value="SEG21182.1"/>
    <property type="molecule type" value="Genomic_DNA"/>
</dbReference>
<dbReference type="RefSeq" id="WP_104002569.1">
    <property type="nucleotide sequence ID" value="NZ_FNVQ01000001.1"/>
</dbReference>
<proteinExistence type="predicted"/>
<accession>A0A1H5YBP5</accession>
<reference evidence="2 3" key="1">
    <citation type="submission" date="2016-10" db="EMBL/GenBank/DDBJ databases">
        <authorList>
            <person name="de Groot N.N."/>
        </authorList>
    </citation>
    <scope>NUCLEOTIDE SEQUENCE [LARGE SCALE GENOMIC DNA]</scope>
    <source>
        <strain evidence="2 3">DSM 22012</strain>
    </source>
</reference>
<gene>
    <name evidence="2" type="ORF">SAMN05444390_1011687</name>
</gene>
<dbReference type="AlphaFoldDB" id="A0A1H5YBP5"/>
<feature type="region of interest" description="Disordered" evidence="1">
    <location>
        <begin position="34"/>
        <end position="55"/>
    </location>
</feature>
<sequence length="67" mass="7391">MKGRIGLAVAAALAQIPGVSLSLPYYGGGQQRFTRQRRNGSKYSPHQGAQEKARRCRQVLDFTASER</sequence>
<evidence type="ECO:0000313" key="2">
    <source>
        <dbReference type="EMBL" id="SEG21182.1"/>
    </source>
</evidence>
<evidence type="ECO:0000313" key="3">
    <source>
        <dbReference type="Proteomes" id="UP000236745"/>
    </source>
</evidence>
<protein>
    <submittedName>
        <fullName evidence="2">Uncharacterized protein</fullName>
    </submittedName>
</protein>
<keyword evidence="3" id="KW-1185">Reference proteome</keyword>
<name>A0A1H5YBP5_9GAMM</name>
<evidence type="ECO:0000256" key="1">
    <source>
        <dbReference type="SAM" id="MobiDB-lite"/>
    </source>
</evidence>
<organism evidence="2 3">
    <name type="scientific">Marinobacterium lutimaris</name>
    <dbReference type="NCBI Taxonomy" id="568106"/>
    <lineage>
        <taxon>Bacteria</taxon>
        <taxon>Pseudomonadati</taxon>
        <taxon>Pseudomonadota</taxon>
        <taxon>Gammaproteobacteria</taxon>
        <taxon>Oceanospirillales</taxon>
        <taxon>Oceanospirillaceae</taxon>
        <taxon>Marinobacterium</taxon>
    </lineage>
</organism>